<evidence type="ECO:0000313" key="4">
    <source>
        <dbReference type="Proteomes" id="UP000696280"/>
    </source>
</evidence>
<dbReference type="InterPro" id="IPR029063">
    <property type="entry name" value="SAM-dependent_MTases_sf"/>
</dbReference>
<keyword evidence="2" id="KW-0472">Membrane</keyword>
<dbReference type="OrthoDB" id="407477at2759"/>
<protein>
    <recommendedName>
        <fullName evidence="5">Hard-surface induced protein 5</fullName>
    </recommendedName>
</protein>
<dbReference type="EMBL" id="CAJVRL010000115">
    <property type="protein sequence ID" value="CAG8961756.1"/>
    <property type="molecule type" value="Genomic_DNA"/>
</dbReference>
<dbReference type="Gene3D" id="3.40.50.150">
    <property type="entry name" value="Vaccinia Virus protein VP39"/>
    <property type="match status" value="1"/>
</dbReference>
<feature type="compositionally biased region" description="Basic and acidic residues" evidence="1">
    <location>
        <begin position="102"/>
        <end position="123"/>
    </location>
</feature>
<evidence type="ECO:0000256" key="1">
    <source>
        <dbReference type="SAM" id="MobiDB-lite"/>
    </source>
</evidence>
<gene>
    <name evidence="3" type="ORF">HYFRA_00006299</name>
</gene>
<dbReference type="AlphaFoldDB" id="A0A9N9LB09"/>
<keyword evidence="2" id="KW-0812">Transmembrane</keyword>
<dbReference type="Proteomes" id="UP000696280">
    <property type="component" value="Unassembled WGS sequence"/>
</dbReference>
<comment type="caution">
    <text evidence="3">The sequence shown here is derived from an EMBL/GenBank/DDBJ whole genome shotgun (WGS) entry which is preliminary data.</text>
</comment>
<organism evidence="3 4">
    <name type="scientific">Hymenoscyphus fraxineus</name>
    <dbReference type="NCBI Taxonomy" id="746836"/>
    <lineage>
        <taxon>Eukaryota</taxon>
        <taxon>Fungi</taxon>
        <taxon>Dikarya</taxon>
        <taxon>Ascomycota</taxon>
        <taxon>Pezizomycotina</taxon>
        <taxon>Leotiomycetes</taxon>
        <taxon>Helotiales</taxon>
        <taxon>Helotiaceae</taxon>
        <taxon>Hymenoscyphus</taxon>
    </lineage>
</organism>
<keyword evidence="4" id="KW-1185">Reference proteome</keyword>
<keyword evidence="2" id="KW-1133">Transmembrane helix</keyword>
<proteinExistence type="predicted"/>
<evidence type="ECO:0000256" key="2">
    <source>
        <dbReference type="SAM" id="Phobius"/>
    </source>
</evidence>
<evidence type="ECO:0000313" key="3">
    <source>
        <dbReference type="EMBL" id="CAG8961756.1"/>
    </source>
</evidence>
<accession>A0A9N9LB09</accession>
<feature type="region of interest" description="Disordered" evidence="1">
    <location>
        <begin position="39"/>
        <end position="123"/>
    </location>
</feature>
<feature type="compositionally biased region" description="Basic and acidic residues" evidence="1">
    <location>
        <begin position="85"/>
        <end position="94"/>
    </location>
</feature>
<dbReference type="SUPFAM" id="SSF53335">
    <property type="entry name" value="S-adenosyl-L-methionine-dependent methyltransferases"/>
    <property type="match status" value="1"/>
</dbReference>
<feature type="compositionally biased region" description="Basic and acidic residues" evidence="1">
    <location>
        <begin position="68"/>
        <end position="77"/>
    </location>
</feature>
<feature type="non-terminal residue" evidence="3">
    <location>
        <position position="1"/>
    </location>
</feature>
<feature type="transmembrane region" description="Helical" evidence="2">
    <location>
        <begin position="7"/>
        <end position="26"/>
    </location>
</feature>
<evidence type="ECO:0008006" key="5">
    <source>
        <dbReference type="Google" id="ProtNLM"/>
    </source>
</evidence>
<sequence>MAKSPNCLSISACIGIIFIFATLWSLQDRPEYIDALRNHSQSTGTGTHGEAHAQAPIQKLPPVSSDSKTYESVDHEGPVSSTKGGSKEETKGGGKVESTTKGGKEDSSTKGVKEDSSEKTERPSFTEIAMKWGTDKVTTHNYHYMYEKYMEPIRDRKIKMLEIGLGCNMNYGPGMSYHTWLEFFPNVDMYYIEYDAACVERWSANLTNAKIFTGDQASLPFLQHFITASGGAFDIIIDDGGHTMTQQITSLTTLFPIIKPGGIYFLEDLGTSYLSEYGAVPGARTAMDMVTSLIHDLNADLGYNKHDGFRKNAFSGDMRGVECGEEICAFFRKEVPVAGKGAKAVPKPGAGREI</sequence>
<name>A0A9N9LB09_9HELO</name>
<reference evidence="3" key="1">
    <citation type="submission" date="2021-07" db="EMBL/GenBank/DDBJ databases">
        <authorList>
            <person name="Durling M."/>
        </authorList>
    </citation>
    <scope>NUCLEOTIDE SEQUENCE</scope>
</reference>